<dbReference type="SUPFAM" id="SSF49265">
    <property type="entry name" value="Fibronectin type III"/>
    <property type="match status" value="3"/>
</dbReference>
<dbReference type="STRING" id="360412.LARV_00353"/>
<dbReference type="PANTHER" id="PTHR21666:SF270">
    <property type="entry name" value="MUREIN HYDROLASE ACTIVATOR ENVC"/>
    <property type="match status" value="1"/>
</dbReference>
<dbReference type="Pfam" id="PF00041">
    <property type="entry name" value="fn3"/>
    <property type="match status" value="1"/>
</dbReference>
<feature type="domain" description="Fibronectin type-III" evidence="1">
    <location>
        <begin position="818"/>
        <end position="905"/>
    </location>
</feature>
<proteinExistence type="predicted"/>
<dbReference type="InterPro" id="IPR013783">
    <property type="entry name" value="Ig-like_fold"/>
</dbReference>
<dbReference type="SUPFAM" id="SSF49695">
    <property type="entry name" value="gamma-Crystallin-like"/>
    <property type="match status" value="1"/>
</dbReference>
<dbReference type="Gene3D" id="2.60.40.10">
    <property type="entry name" value="Immunoglobulins"/>
    <property type="match status" value="5"/>
</dbReference>
<dbReference type="SMART" id="SM00060">
    <property type="entry name" value="FN3"/>
    <property type="match status" value="4"/>
</dbReference>
<organism evidence="2">
    <name type="scientific">Longilinea arvoryzae</name>
    <dbReference type="NCBI Taxonomy" id="360412"/>
    <lineage>
        <taxon>Bacteria</taxon>
        <taxon>Bacillati</taxon>
        <taxon>Chloroflexota</taxon>
        <taxon>Anaerolineae</taxon>
        <taxon>Anaerolineales</taxon>
        <taxon>Anaerolineaceae</taxon>
        <taxon>Longilinea</taxon>
    </lineage>
</organism>
<dbReference type="InterPro" id="IPR011055">
    <property type="entry name" value="Dup_hybrid_motif"/>
</dbReference>
<dbReference type="Pfam" id="PF01551">
    <property type="entry name" value="Peptidase_M23"/>
    <property type="match status" value="1"/>
</dbReference>
<dbReference type="PANTHER" id="PTHR21666">
    <property type="entry name" value="PEPTIDASE-RELATED"/>
    <property type="match status" value="1"/>
</dbReference>
<evidence type="ECO:0000313" key="2">
    <source>
        <dbReference type="EMBL" id="GAP12617.1"/>
    </source>
</evidence>
<dbReference type="InterPro" id="IPR016047">
    <property type="entry name" value="M23ase_b-sheet_dom"/>
</dbReference>
<feature type="domain" description="Fibronectin type-III" evidence="1">
    <location>
        <begin position="724"/>
        <end position="817"/>
    </location>
</feature>
<dbReference type="InterPro" id="IPR003961">
    <property type="entry name" value="FN3_dom"/>
</dbReference>
<dbReference type="Proteomes" id="UP000055060">
    <property type="component" value="Unassembled WGS sequence"/>
</dbReference>
<keyword evidence="3" id="KW-1185">Reference proteome</keyword>
<accession>A0A0S7BBW4</accession>
<dbReference type="InterPro" id="IPR011024">
    <property type="entry name" value="G_crystallin-like"/>
</dbReference>
<dbReference type="InterPro" id="IPR050570">
    <property type="entry name" value="Cell_wall_metabolism_enzyme"/>
</dbReference>
<dbReference type="SUPFAM" id="SSF51261">
    <property type="entry name" value="Duplicated hybrid motif"/>
    <property type="match status" value="1"/>
</dbReference>
<protein>
    <submittedName>
        <fullName evidence="2">Membrane proteins related to metalloendopeptidases</fullName>
    </submittedName>
</protein>
<dbReference type="CDD" id="cd00063">
    <property type="entry name" value="FN3"/>
    <property type="match status" value="3"/>
</dbReference>
<dbReference type="PROSITE" id="PS50853">
    <property type="entry name" value="FN3"/>
    <property type="match status" value="3"/>
</dbReference>
<dbReference type="Gene3D" id="2.60.120.380">
    <property type="match status" value="1"/>
</dbReference>
<name>A0A0S7BBW4_9CHLR</name>
<dbReference type="Gene3D" id="2.70.70.10">
    <property type="entry name" value="Glucose Permease (Domain IIA)"/>
    <property type="match status" value="1"/>
</dbReference>
<evidence type="ECO:0000313" key="3">
    <source>
        <dbReference type="Proteomes" id="UP000055060"/>
    </source>
</evidence>
<gene>
    <name evidence="2" type="ORF">LARV_00353</name>
</gene>
<evidence type="ECO:0000259" key="1">
    <source>
        <dbReference type="PROSITE" id="PS50853"/>
    </source>
</evidence>
<dbReference type="EMBL" id="DF967972">
    <property type="protein sequence ID" value="GAP12617.1"/>
    <property type="molecule type" value="Genomic_DNA"/>
</dbReference>
<feature type="domain" description="Fibronectin type-III" evidence="1">
    <location>
        <begin position="998"/>
        <end position="1085"/>
    </location>
</feature>
<dbReference type="GO" id="GO:0004222">
    <property type="term" value="F:metalloendopeptidase activity"/>
    <property type="evidence" value="ECO:0007669"/>
    <property type="project" value="TreeGrafter"/>
</dbReference>
<reference evidence="2" key="1">
    <citation type="submission" date="2015-07" db="EMBL/GenBank/DDBJ databases">
        <title>Draft Genome Sequences of Anaerolinea thermolimosa IMO-1, Bellilinea caldifistulae GOMI-1, Leptolinea tardivitalis YMTK-2, Levilinea saccharolytica KIBI-1,Longilinea arvoryzae KOME-1, Previously Described as Members of the Anaerolineaceae (Chloroflexi).</title>
        <authorList>
            <person name="Sekiguchi Y."/>
            <person name="Ohashi A."/>
            <person name="Matsuura N."/>
            <person name="Tourlousse M.D."/>
        </authorList>
    </citation>
    <scope>NUCLEOTIDE SEQUENCE [LARGE SCALE GENOMIC DNA]</scope>
    <source>
        <strain evidence="2">KOME-1</strain>
    </source>
</reference>
<dbReference type="CDD" id="cd12797">
    <property type="entry name" value="M23_peptidase"/>
    <property type="match status" value="1"/>
</dbReference>
<dbReference type="Gene3D" id="2.60.20.10">
    <property type="entry name" value="Crystallins"/>
    <property type="match status" value="1"/>
</dbReference>
<sequence length="1898" mass="207901">MNSKKRRINVLSSDKKVNSISITNELWLINSMIILVLSLQLLNPVPAFAASISDSSSSSKEQLVNTNGETTSEYLFLYQIDDHYYLYDPGLDKSIDIGSKTGWDRTLLSPRCSNCIENPQSYPDIHIEDGYMLLGGILSEDQNNLVYVENSYDSPSERFLTEFQMWFVNLKSGERQLLADNSNSSFPGKLLYPVLFDAEKELIYFESYDHVRMEPFSGIYVYKIKEQLFTEMASESDYYNSTLWVSPDNLYMAATGVLKGLVGDTPIQFSKSTTLLMLDFTQEIIKSVNSSDNIQILPQGWISRANSTILRNSSGIQSFSVLAVQEASSGFQRPMSNDHYGFEWLDWTAGYPPLVYHPGDDYNGPGNDCYTDISAVADGVVKNLNLGGWGTLVIEHNWQGITVYSQYGHLESSLVSTGDNVTKGQHIAEMGTRGAASCHLHWEIRQSDHPDPNNSGYYTTNVLNVKSNVENYYYDPEWWVDNHGSYNNNCNNPSPNSDQVGIYADANYCGSYKIFGQGEWANPGAMGFGNDSVSSVKVGGNVKAVLCKDDNYAGGCEEFTGNDSNLSDNSIGDNSVSSMKVQSRGSSSGSWTANYYDTIDRWWDNNNSGNYKCSENVGGPTLDKNYGTSGPCGMDGDTWIADYSATINFPSGNYVFLSDHDDGLKIWLNGQNIGDYGGSGSNDKACPARYISGNANLRALLREDGGDARVRIWWTTDTSVCVQPPAAPSLSSPSNNATVGRYDNVVLSWNSVSGASDYYAEFSGGPGYSVNSGWTSGTSYTIGSTFWGGVYTWRVKARNSTGEGAWSETRTLYRKYGTPSNLTLSDATQTQVTLSWGASADAPGNIDGYRIYRNGTAIATVGSSTTNFTDNGLSCNGNYSYFVRAYRGSLESDSGNTQSLTTAGCAAGTPILMQPNDGAIFDEGQSISLSWSDTGDEFYGEISGGPAGTLAFGWQNETSKDLGPQWAGYSYTWRVKARNTVGESGFSNTRNFTVRPGQPANLTVTSPSCNRVNLLWVDSSGNEQGYQVYRNTSLIATLGSNSAGYQDTSVSGESNYSYAVYAYRGTILSAASDTVSITTAICPPANDNIAAATTINTLPYSVTQSTRAATIESGEPNYPIGSNNASSVWFRFSPTATGIFSVDTFGSNYDTVLHVFERGSMGTLSPIQGDDDEADPNLRQSKILFTANRDTTYLISVTHYGNGTGGSLTMNMSQVPCASTSLCITATNPWYRPMTNSGRVFDGTGAFLRYFDLDEYGFGLINDLSTGVYNVVVTDWGILKTVENLQGPGYLGIYTSDLPITVVSLEDLQGNPINSTVAFANKYSEFYVGYSYVNSPLVVYASPDNYLIQMSNDTDKYLTYHKFTVQEGNDQVEDIYNVAQSPAILLNYHVQTVPSVNLIIWTGNSGTGLEMFDGQTAVISFPPDLTFWSDNIVALEDTEDFWYYLFGNGNLQIEQFRQGNDIFIGGDLQVNVKPYETPYGRGDQAMIQQSVKDSYGNYLSDLWTQTKTGTSTNAPVINHEGAREVLDERIFVKDNETGHFFGKWKDNLKLAESVTIQTVTPIAATVELLDPTNVLTYQESRDGWNGLTSWTIPGNAAIGTWTSKVTLNYLGKWQGVTSGMSTFEVRNTPSPLNDDINTPVIINNTPFATELDTFGATRAIDDQPMLDCDLAPAEATVWYSFTPAQLGTLHADTIGSDYDTVLAVWTGSRGNLTLVACNDDRSITPHDQDSELVATLDASNVYYLMVGKYNGYLTPSPEAGSSGKISEPLTIGAGTMQLHVDFSINTPDAAQLLSPNSTLVIRRPTFTWVPGLNSTRYLFAIQDAQGENVNIEWVDAMSYCTVDVCTFTPDISLDNGVYSWQVKTWNISGYGPNSPLMQFTIDSTEPNERKVFLPLIIR</sequence>
<dbReference type="InterPro" id="IPR036116">
    <property type="entry name" value="FN3_sf"/>
</dbReference>
<dbReference type="RefSeq" id="WP_172797757.1">
    <property type="nucleotide sequence ID" value="NZ_DF967972.1"/>
</dbReference>